<name>B3ENN0_CHLPB</name>
<sequence>MKTINTFKSILLSSAILAASALPMNTAAANPEDISGASSSGTAKVSATLPEFIILHYYSAVELNFETPSSETIDEGGNAMNVAWSGIVNGNDELKPNDLKDAKLELDKDLVTVTLPDVWAVRGFAPNGKATVSIEIPEGGDELKQDKSVIAMSNMNVTQGKNAGSSLDVELNGIAKSRATTGGVTLDLNFMQTTRSGEHIGGLYKITAKTI</sequence>
<gene>
    <name evidence="2" type="ordered locus">Cphamn1_2214</name>
</gene>
<feature type="chain" id="PRO_5002787897" evidence="1">
    <location>
        <begin position="30"/>
        <end position="211"/>
    </location>
</feature>
<reference evidence="2" key="1">
    <citation type="submission" date="2008-06" db="EMBL/GenBank/DDBJ databases">
        <title>Complete sequence of Chlorobium phaeobacteroides BS1.</title>
        <authorList>
            <consortium name="US DOE Joint Genome Institute"/>
            <person name="Lucas S."/>
            <person name="Copeland A."/>
            <person name="Lapidus A."/>
            <person name="Glavina del Rio T."/>
            <person name="Dalin E."/>
            <person name="Tice H."/>
            <person name="Bruce D."/>
            <person name="Goodwin L."/>
            <person name="Pitluck S."/>
            <person name="Schmutz J."/>
            <person name="Larimer F."/>
            <person name="Land M."/>
            <person name="Hauser L."/>
            <person name="Kyrpides N."/>
            <person name="Ovchinnikova G."/>
            <person name="Li T."/>
            <person name="Liu Z."/>
            <person name="Zhao F."/>
            <person name="Overmann J."/>
            <person name="Bryant D.A."/>
            <person name="Richardson P."/>
        </authorList>
    </citation>
    <scope>NUCLEOTIDE SEQUENCE [LARGE SCALE GENOMIC DNA]</scope>
    <source>
        <strain evidence="2">BS1</strain>
    </source>
</reference>
<protein>
    <submittedName>
        <fullName evidence="2">Uncharacterized protein</fullName>
    </submittedName>
</protein>
<dbReference type="HOGENOM" id="CLU_1297958_0_0_10"/>
<dbReference type="EMBL" id="CP001101">
    <property type="protein sequence ID" value="ACE05119.1"/>
    <property type="molecule type" value="Genomic_DNA"/>
</dbReference>
<accession>B3ENN0</accession>
<dbReference type="KEGG" id="cpb:Cphamn1_2214"/>
<dbReference type="AlphaFoldDB" id="B3ENN0"/>
<evidence type="ECO:0000256" key="1">
    <source>
        <dbReference type="SAM" id="SignalP"/>
    </source>
</evidence>
<proteinExistence type="predicted"/>
<dbReference type="OrthoDB" id="595139at2"/>
<dbReference type="eggNOG" id="ENOG5033W76">
    <property type="taxonomic scope" value="Bacteria"/>
</dbReference>
<feature type="signal peptide" evidence="1">
    <location>
        <begin position="1"/>
        <end position="29"/>
    </location>
</feature>
<organism evidence="2">
    <name type="scientific">Chlorobium phaeobacteroides (strain BS1)</name>
    <dbReference type="NCBI Taxonomy" id="331678"/>
    <lineage>
        <taxon>Bacteria</taxon>
        <taxon>Pseudomonadati</taxon>
        <taxon>Chlorobiota</taxon>
        <taxon>Chlorobiia</taxon>
        <taxon>Chlorobiales</taxon>
        <taxon>Chlorobiaceae</taxon>
        <taxon>Chlorobium/Pelodictyon group</taxon>
        <taxon>Chlorobium</taxon>
    </lineage>
</organism>
<evidence type="ECO:0000313" key="2">
    <source>
        <dbReference type="EMBL" id="ACE05119.1"/>
    </source>
</evidence>
<keyword evidence="1" id="KW-0732">Signal</keyword>